<protein>
    <submittedName>
        <fullName evidence="2">Transposase</fullName>
    </submittedName>
</protein>
<accession>A0A552VC72</accession>
<dbReference type="PANTHER" id="PTHR33498">
    <property type="entry name" value="TRANSPOSASE FOR INSERTION SEQUENCE ELEMENT IS1557"/>
    <property type="match status" value="1"/>
</dbReference>
<name>A0A552VC72_9FIRM</name>
<gene>
    <name evidence="2" type="ORF">FL857_03510</name>
</gene>
<sequence>MICLQENIGEQLLGIDEVKITNIIQKPSCTIVEVELKNKEIKVCPCCGNDVIYFHDKRVREIKDIPLFGKPLYIHLTEYRYQCSKCKRKLKKNPKFVAKRSRISDRLKLKVYEKSSKSITATDIGKELNISTNTVCRLLEKINIKRKTLPEAMCIDEFKGDSGKEKYQVSLGDAKNHEIIDILPSRKILELSKYFGNIKKKNE</sequence>
<organism evidence="2 3">
    <name type="scientific">Criibacterium bergeronii</name>
    <dbReference type="NCBI Taxonomy" id="1871336"/>
    <lineage>
        <taxon>Bacteria</taxon>
        <taxon>Bacillati</taxon>
        <taxon>Bacillota</taxon>
        <taxon>Clostridia</taxon>
        <taxon>Peptostreptococcales</taxon>
        <taxon>Filifactoraceae</taxon>
        <taxon>Criibacterium</taxon>
    </lineage>
</organism>
<dbReference type="OrthoDB" id="2110692at2"/>
<proteinExistence type="predicted"/>
<dbReference type="Pfam" id="PF14690">
    <property type="entry name" value="Zn_ribbon_ISL3"/>
    <property type="match status" value="1"/>
</dbReference>
<dbReference type="Proteomes" id="UP000319424">
    <property type="component" value="Unassembled WGS sequence"/>
</dbReference>
<dbReference type="InterPro" id="IPR029261">
    <property type="entry name" value="Transposase_Znf"/>
</dbReference>
<dbReference type="PANTHER" id="PTHR33498:SF1">
    <property type="entry name" value="TRANSPOSASE FOR INSERTION SEQUENCE ELEMENT IS1557"/>
    <property type="match status" value="1"/>
</dbReference>
<reference evidence="2 3" key="1">
    <citation type="submission" date="2019-07" db="EMBL/GenBank/DDBJ databases">
        <title>Criibacterium bergeronii gen. nov., sp. nov. isolated from human clinical samples.</title>
        <authorList>
            <person name="Maheux A.F."/>
            <person name="Boudreau D.K."/>
            <person name="Berube E."/>
            <person name="Brodeur S."/>
            <person name="Bernard K.A."/>
            <person name="Abed J.Y."/>
            <person name="Ducrey E."/>
            <person name="Guay E.F."/>
            <person name="Raymond F."/>
            <person name="Corbeil J."/>
            <person name="Domingo M.-C."/>
            <person name="Roy P.H."/>
            <person name="Boissinot M."/>
            <person name="Tocheva E.I."/>
            <person name="Omar R.F."/>
        </authorList>
    </citation>
    <scope>NUCLEOTIDE SEQUENCE [LARGE SCALE GENOMIC DNA]</scope>
    <source>
        <strain evidence="2 3">CCRI-24246</strain>
    </source>
</reference>
<evidence type="ECO:0000313" key="2">
    <source>
        <dbReference type="EMBL" id="TRW28072.1"/>
    </source>
</evidence>
<evidence type="ECO:0000259" key="1">
    <source>
        <dbReference type="Pfam" id="PF14690"/>
    </source>
</evidence>
<dbReference type="InterPro" id="IPR047951">
    <property type="entry name" value="Transpos_ISL3"/>
</dbReference>
<comment type="caution">
    <text evidence="2">The sequence shown here is derived from an EMBL/GenBank/DDBJ whole genome shotgun (WGS) entry which is preliminary data.</text>
</comment>
<dbReference type="AlphaFoldDB" id="A0A552VC72"/>
<feature type="domain" description="Transposase IS204/IS1001/IS1096/IS1165 zinc-finger" evidence="1">
    <location>
        <begin position="43"/>
        <end position="86"/>
    </location>
</feature>
<dbReference type="EMBL" id="VJXW01000003">
    <property type="protein sequence ID" value="TRW28072.1"/>
    <property type="molecule type" value="Genomic_DNA"/>
</dbReference>
<evidence type="ECO:0000313" key="3">
    <source>
        <dbReference type="Proteomes" id="UP000319424"/>
    </source>
</evidence>